<dbReference type="EMBL" id="MU839851">
    <property type="protein sequence ID" value="KAK1749911.1"/>
    <property type="molecule type" value="Genomic_DNA"/>
</dbReference>
<dbReference type="PANTHER" id="PTHR11695">
    <property type="entry name" value="ALCOHOL DEHYDROGENASE RELATED"/>
    <property type="match status" value="1"/>
</dbReference>
<feature type="domain" description="Enoyl reductase (ER)" evidence="1">
    <location>
        <begin position="12"/>
        <end position="335"/>
    </location>
</feature>
<gene>
    <name evidence="2" type="ORF">QBC47DRAFT_426546</name>
</gene>
<dbReference type="InterPro" id="IPR020843">
    <property type="entry name" value="ER"/>
</dbReference>
<organism evidence="2 3">
    <name type="scientific">Echria macrotheca</name>
    <dbReference type="NCBI Taxonomy" id="438768"/>
    <lineage>
        <taxon>Eukaryota</taxon>
        <taxon>Fungi</taxon>
        <taxon>Dikarya</taxon>
        <taxon>Ascomycota</taxon>
        <taxon>Pezizomycotina</taxon>
        <taxon>Sordariomycetes</taxon>
        <taxon>Sordariomycetidae</taxon>
        <taxon>Sordariales</taxon>
        <taxon>Schizotheciaceae</taxon>
        <taxon>Echria</taxon>
    </lineage>
</organism>
<dbReference type="InterPro" id="IPR011032">
    <property type="entry name" value="GroES-like_sf"/>
</dbReference>
<keyword evidence="3" id="KW-1185">Reference proteome</keyword>
<accession>A0AAJ0B1G7</accession>
<dbReference type="Gene3D" id="3.90.180.10">
    <property type="entry name" value="Medium-chain alcohol dehydrogenases, catalytic domain"/>
    <property type="match status" value="1"/>
</dbReference>
<dbReference type="Pfam" id="PF08240">
    <property type="entry name" value="ADH_N"/>
    <property type="match status" value="1"/>
</dbReference>
<evidence type="ECO:0000259" key="1">
    <source>
        <dbReference type="SMART" id="SM00829"/>
    </source>
</evidence>
<dbReference type="SUPFAM" id="SSF50129">
    <property type="entry name" value="GroES-like"/>
    <property type="match status" value="1"/>
</dbReference>
<dbReference type="AlphaFoldDB" id="A0AAJ0B1G7"/>
<protein>
    <recommendedName>
        <fullName evidence="1">Enoyl reductase (ER) domain-containing protein</fullName>
    </recommendedName>
</protein>
<dbReference type="SMART" id="SM00829">
    <property type="entry name" value="PKS_ER"/>
    <property type="match status" value="1"/>
</dbReference>
<dbReference type="Pfam" id="PF13602">
    <property type="entry name" value="ADH_zinc_N_2"/>
    <property type="match status" value="1"/>
</dbReference>
<dbReference type="GO" id="GO:0016491">
    <property type="term" value="F:oxidoreductase activity"/>
    <property type="evidence" value="ECO:0007669"/>
    <property type="project" value="InterPro"/>
</dbReference>
<dbReference type="Proteomes" id="UP001239445">
    <property type="component" value="Unassembled WGS sequence"/>
</dbReference>
<name>A0AAJ0B1G7_9PEZI</name>
<evidence type="ECO:0000313" key="2">
    <source>
        <dbReference type="EMBL" id="KAK1749911.1"/>
    </source>
</evidence>
<dbReference type="PANTHER" id="PTHR11695:SF294">
    <property type="entry name" value="RETICULON-4-INTERACTING PROTEIN 1, MITOCHONDRIAL"/>
    <property type="match status" value="1"/>
</dbReference>
<dbReference type="CDD" id="cd08267">
    <property type="entry name" value="MDR1"/>
    <property type="match status" value="1"/>
</dbReference>
<dbReference type="InterPro" id="IPR036291">
    <property type="entry name" value="NAD(P)-bd_dom_sf"/>
</dbReference>
<dbReference type="SUPFAM" id="SSF51735">
    <property type="entry name" value="NAD(P)-binding Rossmann-fold domains"/>
    <property type="match status" value="1"/>
</dbReference>
<comment type="caution">
    <text evidence="2">The sequence shown here is derived from an EMBL/GenBank/DDBJ whole genome shotgun (WGS) entry which is preliminary data.</text>
</comment>
<dbReference type="Gene3D" id="3.40.50.720">
    <property type="entry name" value="NAD(P)-binding Rossmann-like Domain"/>
    <property type="match status" value="1"/>
</dbReference>
<evidence type="ECO:0000313" key="3">
    <source>
        <dbReference type="Proteomes" id="UP001239445"/>
    </source>
</evidence>
<proteinExistence type="predicted"/>
<dbReference type="GO" id="GO:0005739">
    <property type="term" value="C:mitochondrion"/>
    <property type="evidence" value="ECO:0007669"/>
    <property type="project" value="TreeGrafter"/>
</dbReference>
<dbReference type="InterPro" id="IPR013154">
    <property type="entry name" value="ADH-like_N"/>
</dbReference>
<reference evidence="2" key="1">
    <citation type="submission" date="2023-06" db="EMBL/GenBank/DDBJ databases">
        <title>Genome-scale phylogeny and comparative genomics of the fungal order Sordariales.</title>
        <authorList>
            <consortium name="Lawrence Berkeley National Laboratory"/>
            <person name="Hensen N."/>
            <person name="Bonometti L."/>
            <person name="Westerberg I."/>
            <person name="Brannstrom I.O."/>
            <person name="Guillou S."/>
            <person name="Cros-Aarteil S."/>
            <person name="Calhoun S."/>
            <person name="Haridas S."/>
            <person name="Kuo A."/>
            <person name="Mondo S."/>
            <person name="Pangilinan J."/>
            <person name="Riley R."/>
            <person name="Labutti K."/>
            <person name="Andreopoulos B."/>
            <person name="Lipzen A."/>
            <person name="Chen C."/>
            <person name="Yanf M."/>
            <person name="Daum C."/>
            <person name="Ng V."/>
            <person name="Clum A."/>
            <person name="Steindorff A."/>
            <person name="Ohm R."/>
            <person name="Martin F."/>
            <person name="Silar P."/>
            <person name="Natvig D."/>
            <person name="Lalanne C."/>
            <person name="Gautier V."/>
            <person name="Ament-Velasquez S.L."/>
            <person name="Kruys A."/>
            <person name="Hutchinson M.I."/>
            <person name="Powell A.J."/>
            <person name="Barry K."/>
            <person name="Miller A.N."/>
            <person name="Grigoriev I.V."/>
            <person name="Debuchy R."/>
            <person name="Gladieux P."/>
            <person name="Thoren M.H."/>
            <person name="Johannesson H."/>
        </authorList>
    </citation>
    <scope>NUCLEOTIDE SEQUENCE</scope>
    <source>
        <strain evidence="2">PSN4</strain>
    </source>
</reference>
<sequence>MRAWRYTSTSPTLESNLVLVDNLPLPTLPPSPSEPTLLIRVISASLNPVDYKLPSFPLIGRFIIPRPATPGGDFCGEVVQLSPEGTTRQNAKFKTGDLVFGRLDAPRQGSLGEYMVAPASACAKVPESVEVDAAAAVPTAGLAEYKVLVSGGITEGDRVFINGGIGGTGTLGVQIARAMGCHVTATCPGEKSELCRTLGADVVIDYVKEDVVRALEKEGKVFKMVVDNVGRSERLYAASGRFLVEGGVFVQVGMPSIWRAMLAMIKRTMLPRFMGGGVTKFHLFLIKGGEGLDKLGEMMVEGKLTPHVEKVYEFEQVPEAVAKLREGQCEGKLVVHVGNRD</sequence>
<dbReference type="InterPro" id="IPR050700">
    <property type="entry name" value="YIM1/Zinc_Alcohol_DH_Fams"/>
</dbReference>